<keyword evidence="2" id="KW-1185">Reference proteome</keyword>
<protein>
    <recommendedName>
        <fullName evidence="3">F-box domain-containing protein</fullName>
    </recommendedName>
</protein>
<name>A0AAV9X0V2_9PEZI</name>
<comment type="caution">
    <text evidence="1">The sequence shown here is derived from an EMBL/GenBank/DDBJ whole genome shotgun (WGS) entry which is preliminary data.</text>
</comment>
<accession>A0AAV9X0V2</accession>
<sequence>MVSFPLTKGHGLHRHHSHNHHHLYKRHASVIKEDTAVQKVFKIPDFVEKILFLAYSRDRNHAACLKLHSLRLVSKVWQSVIDGSAILQSLAYSAPKTHSGGDKFGICHDHLDEIANTMKMVHHLQGDASRTTGIKELNRCAHLFAHRAHASNIPVTKPAMNRLYLLFEGTASPEWMRDLKVFTDDRTHDINRSDDSTISYYYHLSNPHGINIDEVINSVVSILRLFYSFEENFTIEKIILSYYNSAWEPDHTLPSYYRDDFEIISYLWSPYGVPIGRRGLRVKANDVLRLLPFIPQQKGTKPDRTASKRSRTQVMNLPRIGVSA</sequence>
<organism evidence="1 2">
    <name type="scientific">Orbilia ellipsospora</name>
    <dbReference type="NCBI Taxonomy" id="2528407"/>
    <lineage>
        <taxon>Eukaryota</taxon>
        <taxon>Fungi</taxon>
        <taxon>Dikarya</taxon>
        <taxon>Ascomycota</taxon>
        <taxon>Pezizomycotina</taxon>
        <taxon>Orbiliomycetes</taxon>
        <taxon>Orbiliales</taxon>
        <taxon>Orbiliaceae</taxon>
        <taxon>Orbilia</taxon>
    </lineage>
</organism>
<dbReference type="Proteomes" id="UP001365542">
    <property type="component" value="Unassembled WGS sequence"/>
</dbReference>
<reference evidence="1 2" key="1">
    <citation type="submission" date="2019-10" db="EMBL/GenBank/DDBJ databases">
        <authorList>
            <person name="Palmer J.M."/>
        </authorList>
    </citation>
    <scope>NUCLEOTIDE SEQUENCE [LARGE SCALE GENOMIC DNA]</scope>
    <source>
        <strain evidence="1 2">TWF694</strain>
    </source>
</reference>
<dbReference type="AlphaFoldDB" id="A0AAV9X0V2"/>
<proteinExistence type="predicted"/>
<evidence type="ECO:0000313" key="1">
    <source>
        <dbReference type="EMBL" id="KAK6526567.1"/>
    </source>
</evidence>
<dbReference type="EMBL" id="JAVHJO010000016">
    <property type="protein sequence ID" value="KAK6526567.1"/>
    <property type="molecule type" value="Genomic_DNA"/>
</dbReference>
<evidence type="ECO:0008006" key="3">
    <source>
        <dbReference type="Google" id="ProtNLM"/>
    </source>
</evidence>
<evidence type="ECO:0000313" key="2">
    <source>
        <dbReference type="Proteomes" id="UP001365542"/>
    </source>
</evidence>
<gene>
    <name evidence="1" type="ORF">TWF694_005149</name>
</gene>